<dbReference type="AlphaFoldDB" id="A0A2U8PB47"/>
<accession>A0A2U8PB47</accession>
<dbReference type="Proteomes" id="UP000215703">
    <property type="component" value="Chromosome"/>
</dbReference>
<gene>
    <name evidence="1" type="ORF">CIT37_22285</name>
</gene>
<evidence type="ECO:0000313" key="1">
    <source>
        <dbReference type="EMBL" id="AWL94587.1"/>
    </source>
</evidence>
<reference evidence="1 2" key="1">
    <citation type="journal article" date="2014" name="Int. J. Syst. Evol. Microbiol.">
        <title>Bradyrhizobium ottawaense sp. nov., a symbiotic nitrogen fixing bacterium from root nodules of soybeans in Canada.</title>
        <authorList>
            <person name="Yu X."/>
            <person name="Cloutier S."/>
            <person name="Tambong J.T."/>
            <person name="Bromfield E.S."/>
        </authorList>
    </citation>
    <scope>NUCLEOTIDE SEQUENCE [LARGE SCALE GENOMIC DNA]</scope>
    <source>
        <strain evidence="1 2">OO99</strain>
    </source>
</reference>
<protein>
    <submittedName>
        <fullName evidence="1">Uncharacterized protein</fullName>
    </submittedName>
</protein>
<dbReference type="EMBL" id="CP029425">
    <property type="protein sequence ID" value="AWL94587.1"/>
    <property type="molecule type" value="Genomic_DNA"/>
</dbReference>
<dbReference type="OrthoDB" id="9960436at2"/>
<evidence type="ECO:0000313" key="2">
    <source>
        <dbReference type="Proteomes" id="UP000215703"/>
    </source>
</evidence>
<name>A0A2U8PB47_9BRAD</name>
<organism evidence="1 2">
    <name type="scientific">Bradyrhizobium ottawaense</name>
    <dbReference type="NCBI Taxonomy" id="931866"/>
    <lineage>
        <taxon>Bacteria</taxon>
        <taxon>Pseudomonadati</taxon>
        <taxon>Pseudomonadota</taxon>
        <taxon>Alphaproteobacteria</taxon>
        <taxon>Hyphomicrobiales</taxon>
        <taxon>Nitrobacteraceae</taxon>
        <taxon>Bradyrhizobium</taxon>
    </lineage>
</organism>
<reference evidence="1 2" key="2">
    <citation type="journal article" date="2017" name="Syst. Appl. Microbiol.">
        <title>Soybeans inoculated with root zone soils of Canadian native legumes harbour diverse and novel Bradyrhizobium spp. that possess agricultural potential.</title>
        <authorList>
            <person name="Bromfield E.S.P."/>
            <person name="Cloutier S."/>
            <person name="Tambong J.T."/>
            <person name="Tran Thi T.V."/>
        </authorList>
    </citation>
    <scope>NUCLEOTIDE SEQUENCE [LARGE SCALE GENOMIC DNA]</scope>
    <source>
        <strain evidence="1 2">OO99</strain>
    </source>
</reference>
<sequence>MTLDTPTKVRSLPPCGGGSGESAAVVRTQFDFNPSRSEWRRPRLKAGRLHLAAIVLTHFACMSLIVWLSL</sequence>
<proteinExistence type="predicted"/>